<organism evidence="16 17">
    <name type="scientific">Actinoalloteichus fjordicus</name>
    <dbReference type="NCBI Taxonomy" id="1612552"/>
    <lineage>
        <taxon>Bacteria</taxon>
        <taxon>Bacillati</taxon>
        <taxon>Actinomycetota</taxon>
        <taxon>Actinomycetes</taxon>
        <taxon>Pseudonocardiales</taxon>
        <taxon>Pseudonocardiaceae</taxon>
        <taxon>Actinoalloteichus</taxon>
    </lineage>
</organism>
<evidence type="ECO:0000259" key="15">
    <source>
        <dbReference type="PROSITE" id="PS51104"/>
    </source>
</evidence>
<keyword evidence="5" id="KW-0762">Sugar transport</keyword>
<evidence type="ECO:0000256" key="13">
    <source>
        <dbReference type="SAM" id="Phobius"/>
    </source>
</evidence>
<keyword evidence="9" id="KW-0418">Kinase</keyword>
<dbReference type="Pfam" id="PF02302">
    <property type="entry name" value="PTS_IIB"/>
    <property type="match status" value="1"/>
</dbReference>
<keyword evidence="17" id="KW-1185">Reference proteome</keyword>
<feature type="region of interest" description="Disordered" evidence="12">
    <location>
        <begin position="96"/>
        <end position="125"/>
    </location>
</feature>
<evidence type="ECO:0000256" key="1">
    <source>
        <dbReference type="ARBA" id="ARBA00004429"/>
    </source>
</evidence>
<feature type="transmembrane region" description="Helical" evidence="13">
    <location>
        <begin position="296"/>
        <end position="318"/>
    </location>
</feature>
<dbReference type="Gene3D" id="3.40.50.2300">
    <property type="match status" value="1"/>
</dbReference>
<feature type="transmembrane region" description="Helical" evidence="13">
    <location>
        <begin position="260"/>
        <end position="284"/>
    </location>
</feature>
<evidence type="ECO:0000256" key="10">
    <source>
        <dbReference type="ARBA" id="ARBA00022989"/>
    </source>
</evidence>
<evidence type="ECO:0000256" key="2">
    <source>
        <dbReference type="ARBA" id="ARBA00022448"/>
    </source>
</evidence>
<dbReference type="NCBIfam" id="TIGR01427">
    <property type="entry name" value="PTS_IIC_fructo"/>
    <property type="match status" value="1"/>
</dbReference>
<keyword evidence="6" id="KW-0808">Transferase</keyword>
<dbReference type="InterPro" id="IPR036095">
    <property type="entry name" value="PTS_EIIB-like_sf"/>
</dbReference>
<feature type="transmembrane region" description="Helical" evidence="13">
    <location>
        <begin position="445"/>
        <end position="465"/>
    </location>
</feature>
<keyword evidence="3" id="KW-1003">Cell membrane</keyword>
<dbReference type="PROSITE" id="PS51104">
    <property type="entry name" value="PTS_EIIC_TYPE_2"/>
    <property type="match status" value="1"/>
</dbReference>
<sequence>MRFVAVTACPTGIAHTYMAAEALEQAAQAAGHQIQVETQGSAGSTPLSIADIRAADAVIFAVDVGVQDRERFAGKPFVEATVKQAVSGSAGLIDRAKTAAEQQTSTEPAEPDPVPRPPAEPAGTGFGTRLRQWLMTGVSYVIPFVAAGGLLIALSFALGGYDITEAPPVTERFDAGSLAGWAALANQIGSISFDFLVPVLAGFIAFAMADRPAIAPGFVGGAIAVVVGAGFLGGLVAGFLAGAVVGALRRIKVPHALAGVMPVLVLPLLGSAVVGTLMFVVLGGPIASVTVGLTDWLNSLAGVNAALLGLVVGTMIAFDAGGPVNKAAYTFAVGGLSTGSETALELMAAVMAAGMVPPLALALAVTVRAKLFSPSEQESARPAWLLGASFITEGVIPFAAADPLRVLPSIMLGSATTGALSMAFGSTLRAPHGGLFVLPLVGGPLLYLLAIVIGMVVSAGAVILAKQIGRAPSGAGVGTSAVAG</sequence>
<dbReference type="GO" id="GO:0022877">
    <property type="term" value="F:protein-N(PI)-phosphohistidine-fructose phosphotransferase system transporter activity"/>
    <property type="evidence" value="ECO:0007669"/>
    <property type="project" value="InterPro"/>
</dbReference>
<dbReference type="SUPFAM" id="SSF52794">
    <property type="entry name" value="PTS system IIB component-like"/>
    <property type="match status" value="1"/>
</dbReference>
<evidence type="ECO:0000256" key="9">
    <source>
        <dbReference type="ARBA" id="ARBA00022777"/>
    </source>
</evidence>
<dbReference type="InterPro" id="IPR050864">
    <property type="entry name" value="Bacterial_PTS_Sugar_Transport"/>
</dbReference>
<evidence type="ECO:0000256" key="7">
    <source>
        <dbReference type="ARBA" id="ARBA00022683"/>
    </source>
</evidence>
<dbReference type="InterPro" id="IPR013014">
    <property type="entry name" value="PTS_EIIC_2"/>
</dbReference>
<evidence type="ECO:0000313" key="17">
    <source>
        <dbReference type="Proteomes" id="UP000185511"/>
    </source>
</evidence>
<dbReference type="GO" id="GO:0005886">
    <property type="term" value="C:plasma membrane"/>
    <property type="evidence" value="ECO:0007669"/>
    <property type="project" value="UniProtKB-SubCell"/>
</dbReference>
<evidence type="ECO:0000256" key="12">
    <source>
        <dbReference type="SAM" id="MobiDB-lite"/>
    </source>
</evidence>
<evidence type="ECO:0000256" key="4">
    <source>
        <dbReference type="ARBA" id="ARBA00022553"/>
    </source>
</evidence>
<evidence type="ECO:0000256" key="5">
    <source>
        <dbReference type="ARBA" id="ARBA00022597"/>
    </source>
</evidence>
<feature type="transmembrane region" description="Helical" evidence="13">
    <location>
        <begin position="346"/>
        <end position="371"/>
    </location>
</feature>
<feature type="domain" description="PTS EIIB type-2" evidence="14">
    <location>
        <begin position="1"/>
        <end position="98"/>
    </location>
</feature>
<feature type="transmembrane region" description="Helical" evidence="13">
    <location>
        <begin position="218"/>
        <end position="248"/>
    </location>
</feature>
<keyword evidence="4" id="KW-0597">Phosphoprotein</keyword>
<dbReference type="PANTHER" id="PTHR30505">
    <property type="entry name" value="FRUCTOSE-LIKE PERMEASE"/>
    <property type="match status" value="1"/>
</dbReference>
<dbReference type="InterPro" id="IPR003353">
    <property type="entry name" value="PTS_IIB_fruc"/>
</dbReference>
<keyword evidence="10 13" id="KW-1133">Transmembrane helix</keyword>
<keyword evidence="2" id="KW-0813">Transport</keyword>
<dbReference type="GO" id="GO:0009401">
    <property type="term" value="P:phosphoenolpyruvate-dependent sugar phosphotransferase system"/>
    <property type="evidence" value="ECO:0007669"/>
    <property type="project" value="UniProtKB-KW"/>
</dbReference>
<dbReference type="InterPro" id="IPR003501">
    <property type="entry name" value="PTS_EIIB_2/3"/>
</dbReference>
<dbReference type="AlphaFoldDB" id="A0AAC9PT07"/>
<dbReference type="GO" id="GO:0016301">
    <property type="term" value="F:kinase activity"/>
    <property type="evidence" value="ECO:0007669"/>
    <property type="project" value="UniProtKB-KW"/>
</dbReference>
<dbReference type="EMBL" id="CP016076">
    <property type="protein sequence ID" value="APU15366.1"/>
    <property type="molecule type" value="Genomic_DNA"/>
</dbReference>
<keyword evidence="7" id="KW-0598">Phosphotransferase system</keyword>
<evidence type="ECO:0000256" key="8">
    <source>
        <dbReference type="ARBA" id="ARBA00022692"/>
    </source>
</evidence>
<dbReference type="GO" id="GO:0005351">
    <property type="term" value="F:carbohydrate:proton symporter activity"/>
    <property type="evidence" value="ECO:0007669"/>
    <property type="project" value="InterPro"/>
</dbReference>
<feature type="transmembrane region" description="Helical" evidence="13">
    <location>
        <begin position="138"/>
        <end position="158"/>
    </location>
</feature>
<evidence type="ECO:0000313" key="16">
    <source>
        <dbReference type="EMBL" id="APU15366.1"/>
    </source>
</evidence>
<dbReference type="InterPro" id="IPR013011">
    <property type="entry name" value="PTS_EIIB_2"/>
</dbReference>
<dbReference type="RefSeq" id="WP_075764850.1">
    <property type="nucleotide sequence ID" value="NZ_CP016076.1"/>
</dbReference>
<gene>
    <name evidence="16" type="ORF">UA74_16680</name>
</gene>
<name>A0AAC9PT07_9PSEU</name>
<reference evidence="17" key="1">
    <citation type="submission" date="2016-06" db="EMBL/GenBank/DDBJ databases">
        <title>Complete genome sequence of Actinoalloteichus fjordicus DSM 46855 (=ADI127-17), type strain of the new species Actinoalloteichus fjordicus.</title>
        <authorList>
            <person name="Ruckert C."/>
            <person name="Nouioui I."/>
            <person name="Willmese J."/>
            <person name="van Wezel G."/>
            <person name="Klenk H.-P."/>
            <person name="Kalinowski J."/>
            <person name="Zotchev S.B."/>
        </authorList>
    </citation>
    <scope>NUCLEOTIDE SEQUENCE [LARGE SCALE GENOMIC DNA]</scope>
    <source>
        <strain evidence="17">ADI127-7</strain>
    </source>
</reference>
<dbReference type="CDD" id="cd05569">
    <property type="entry name" value="PTS_IIB_fructose"/>
    <property type="match status" value="1"/>
</dbReference>
<dbReference type="KEGG" id="acad:UA74_16680"/>
<proteinExistence type="predicted"/>
<comment type="subcellular location">
    <subcellularLocation>
        <location evidence="1">Cell inner membrane</location>
        <topology evidence="1">Multi-pass membrane protein</topology>
    </subcellularLocation>
</comment>
<evidence type="ECO:0000256" key="6">
    <source>
        <dbReference type="ARBA" id="ARBA00022679"/>
    </source>
</evidence>
<evidence type="ECO:0000259" key="14">
    <source>
        <dbReference type="PROSITE" id="PS51099"/>
    </source>
</evidence>
<keyword evidence="11 13" id="KW-0472">Membrane</keyword>
<dbReference type="Proteomes" id="UP000185511">
    <property type="component" value="Chromosome"/>
</dbReference>
<keyword evidence="8 13" id="KW-0812">Transmembrane</keyword>
<evidence type="ECO:0000256" key="3">
    <source>
        <dbReference type="ARBA" id="ARBA00022475"/>
    </source>
</evidence>
<dbReference type="NCBIfam" id="TIGR00829">
    <property type="entry name" value="FRU"/>
    <property type="match status" value="1"/>
</dbReference>
<feature type="compositionally biased region" description="Pro residues" evidence="12">
    <location>
        <begin position="111"/>
        <end position="120"/>
    </location>
</feature>
<feature type="transmembrane region" description="Helical" evidence="13">
    <location>
        <begin position="178"/>
        <end position="206"/>
    </location>
</feature>
<dbReference type="InterPro" id="IPR006327">
    <property type="entry name" value="PTS_IIC_fruc"/>
</dbReference>
<dbReference type="GO" id="GO:0090563">
    <property type="term" value="F:protein-phosphocysteine-sugar phosphotransferase activity"/>
    <property type="evidence" value="ECO:0007669"/>
    <property type="project" value="TreeGrafter"/>
</dbReference>
<feature type="domain" description="PTS EIIC type-2" evidence="15">
    <location>
        <begin position="130"/>
        <end position="475"/>
    </location>
</feature>
<dbReference type="PROSITE" id="PS51099">
    <property type="entry name" value="PTS_EIIB_TYPE_2"/>
    <property type="match status" value="1"/>
</dbReference>
<evidence type="ECO:0000256" key="11">
    <source>
        <dbReference type="ARBA" id="ARBA00023136"/>
    </source>
</evidence>
<dbReference type="PANTHER" id="PTHR30505:SF0">
    <property type="entry name" value="FRUCTOSE-LIKE PTS SYSTEM EIIBC COMPONENT-RELATED"/>
    <property type="match status" value="1"/>
</dbReference>
<protein>
    <submittedName>
        <fullName evidence="16">Phosphotransferase system, fructose IIC component</fullName>
    </submittedName>
</protein>
<accession>A0AAC9PT07</accession>